<comment type="caution">
    <text evidence="1">The sequence shown here is derived from an EMBL/GenBank/DDBJ whole genome shotgun (WGS) entry which is preliminary data.</text>
</comment>
<dbReference type="EMBL" id="JABSTQ010010256">
    <property type="protein sequence ID" value="KAG0422277.1"/>
    <property type="molecule type" value="Genomic_DNA"/>
</dbReference>
<gene>
    <name evidence="1" type="ORF">HPB47_001889</name>
</gene>
<keyword evidence="2" id="KW-1185">Reference proteome</keyword>
<evidence type="ECO:0000313" key="2">
    <source>
        <dbReference type="Proteomes" id="UP000805193"/>
    </source>
</evidence>
<protein>
    <submittedName>
        <fullName evidence="1">Uncharacterized protein</fullName>
    </submittedName>
</protein>
<sequence>MELRQICSTGKIMARDPKSPGLDEIDHWKAVEFSFSSSTWMAYAIVEFLHLEQVDVMPALWIQGEHSTYEQARKKLERNQYTSELSSDSERSQGKRKRRTPPQWSQSDEEPVRHKPTKAAPEKCPQYRQIFLKVIC</sequence>
<organism evidence="1 2">
    <name type="scientific">Ixodes persulcatus</name>
    <name type="common">Taiga tick</name>
    <dbReference type="NCBI Taxonomy" id="34615"/>
    <lineage>
        <taxon>Eukaryota</taxon>
        <taxon>Metazoa</taxon>
        <taxon>Ecdysozoa</taxon>
        <taxon>Arthropoda</taxon>
        <taxon>Chelicerata</taxon>
        <taxon>Arachnida</taxon>
        <taxon>Acari</taxon>
        <taxon>Parasitiformes</taxon>
        <taxon>Ixodida</taxon>
        <taxon>Ixodoidea</taxon>
        <taxon>Ixodidae</taxon>
        <taxon>Ixodinae</taxon>
        <taxon>Ixodes</taxon>
    </lineage>
</organism>
<accession>A0AC60PMS0</accession>
<name>A0AC60PMS0_IXOPE</name>
<dbReference type="Proteomes" id="UP000805193">
    <property type="component" value="Unassembled WGS sequence"/>
</dbReference>
<reference evidence="1 2" key="1">
    <citation type="journal article" date="2020" name="Cell">
        <title>Large-Scale Comparative Analyses of Tick Genomes Elucidate Their Genetic Diversity and Vector Capacities.</title>
        <authorList>
            <consortium name="Tick Genome and Microbiome Consortium (TIGMIC)"/>
            <person name="Jia N."/>
            <person name="Wang J."/>
            <person name="Shi W."/>
            <person name="Du L."/>
            <person name="Sun Y."/>
            <person name="Zhan W."/>
            <person name="Jiang J.F."/>
            <person name="Wang Q."/>
            <person name="Zhang B."/>
            <person name="Ji P."/>
            <person name="Bell-Sakyi L."/>
            <person name="Cui X.M."/>
            <person name="Yuan T.T."/>
            <person name="Jiang B.G."/>
            <person name="Yang W.F."/>
            <person name="Lam T.T."/>
            <person name="Chang Q.C."/>
            <person name="Ding S.J."/>
            <person name="Wang X.J."/>
            <person name="Zhu J.G."/>
            <person name="Ruan X.D."/>
            <person name="Zhao L."/>
            <person name="Wei J.T."/>
            <person name="Ye R.Z."/>
            <person name="Que T.C."/>
            <person name="Du C.H."/>
            <person name="Zhou Y.H."/>
            <person name="Cheng J.X."/>
            <person name="Dai P.F."/>
            <person name="Guo W.B."/>
            <person name="Han X.H."/>
            <person name="Huang E.J."/>
            <person name="Li L.F."/>
            <person name="Wei W."/>
            <person name="Gao Y.C."/>
            <person name="Liu J.Z."/>
            <person name="Shao H.Z."/>
            <person name="Wang X."/>
            <person name="Wang C.C."/>
            <person name="Yang T.C."/>
            <person name="Huo Q.B."/>
            <person name="Li W."/>
            <person name="Chen H.Y."/>
            <person name="Chen S.E."/>
            <person name="Zhou L.G."/>
            <person name="Ni X.B."/>
            <person name="Tian J.H."/>
            <person name="Sheng Y."/>
            <person name="Liu T."/>
            <person name="Pan Y.S."/>
            <person name="Xia L.Y."/>
            <person name="Li J."/>
            <person name="Zhao F."/>
            <person name="Cao W.C."/>
        </authorList>
    </citation>
    <scope>NUCLEOTIDE SEQUENCE [LARGE SCALE GENOMIC DNA]</scope>
    <source>
        <strain evidence="1">Iper-2018</strain>
    </source>
</reference>
<proteinExistence type="predicted"/>
<evidence type="ECO:0000313" key="1">
    <source>
        <dbReference type="EMBL" id="KAG0422277.1"/>
    </source>
</evidence>